<dbReference type="InterPro" id="IPR007138">
    <property type="entry name" value="ABM_dom"/>
</dbReference>
<dbReference type="InterPro" id="IPR011008">
    <property type="entry name" value="Dimeric_a/b-barrel"/>
</dbReference>
<keyword evidence="3" id="KW-1185">Reference proteome</keyword>
<feature type="domain" description="ABM" evidence="1">
    <location>
        <begin position="8"/>
        <end position="92"/>
    </location>
</feature>
<evidence type="ECO:0000259" key="1">
    <source>
        <dbReference type="Pfam" id="PF03992"/>
    </source>
</evidence>
<dbReference type="EMBL" id="QGMG01001083">
    <property type="protein sequence ID" value="TVY50578.1"/>
    <property type="molecule type" value="Genomic_DNA"/>
</dbReference>
<dbReference type="OrthoDB" id="10011777at2759"/>
<evidence type="ECO:0000313" key="3">
    <source>
        <dbReference type="Proteomes" id="UP000481288"/>
    </source>
</evidence>
<protein>
    <recommendedName>
        <fullName evidence="1">ABM domain-containing protein</fullName>
    </recommendedName>
</protein>
<proteinExistence type="predicted"/>
<dbReference type="Gene3D" id="3.30.70.100">
    <property type="match status" value="1"/>
</dbReference>
<dbReference type="AlphaFoldDB" id="A0A7D8YTJ2"/>
<accession>A0A7D8YTJ2</accession>
<reference evidence="2 3" key="1">
    <citation type="submission" date="2018-05" db="EMBL/GenBank/DDBJ databases">
        <title>Whole genome sequencing for identification of molecular markers to develop diagnostic detection tools for the regulated plant pathogen Lachnellula willkommii.</title>
        <authorList>
            <person name="Giroux E."/>
            <person name="Bilodeau G."/>
        </authorList>
    </citation>
    <scope>NUCLEOTIDE SEQUENCE [LARGE SCALE GENOMIC DNA]</scope>
    <source>
        <strain evidence="2 3">CBS 625.97</strain>
    </source>
</reference>
<dbReference type="PANTHER" id="PTHR40624:SF1">
    <property type="entry name" value="BIOSYNTHESIS MONOOXYGENASE, PUTATIVE (AFU_ORTHOLOGUE AFUA_1G12025)-RELATED"/>
    <property type="match status" value="1"/>
</dbReference>
<name>A0A7D8YTJ2_9HELO</name>
<dbReference type="PANTHER" id="PTHR40624">
    <property type="entry name" value="BIOSYNTHESIS MONOOXYGENASE, PUTATIVE (AFU_ORTHOLOGUE AFUA_1G12025)-RELATED"/>
    <property type="match status" value="1"/>
</dbReference>
<sequence>MASQIDLVAIISPKPGKTDRVIELLQEVAEYIKNNEHGTLKYNITRSFNKQSGVDEIIMIEMFAFAASAFGYKDKAAMLAHGSSKEFTAFQRKIQEEGLVGAPMQLKITKPAGGFSRL</sequence>
<evidence type="ECO:0000313" key="2">
    <source>
        <dbReference type="EMBL" id="TVY50578.1"/>
    </source>
</evidence>
<gene>
    <name evidence="2" type="ORF">LCER1_G007937</name>
</gene>
<organism evidence="2 3">
    <name type="scientific">Lachnellula cervina</name>
    <dbReference type="NCBI Taxonomy" id="1316786"/>
    <lineage>
        <taxon>Eukaryota</taxon>
        <taxon>Fungi</taxon>
        <taxon>Dikarya</taxon>
        <taxon>Ascomycota</taxon>
        <taxon>Pezizomycotina</taxon>
        <taxon>Leotiomycetes</taxon>
        <taxon>Helotiales</taxon>
        <taxon>Lachnaceae</taxon>
        <taxon>Lachnellula</taxon>
    </lineage>
</organism>
<dbReference type="SUPFAM" id="SSF54909">
    <property type="entry name" value="Dimeric alpha+beta barrel"/>
    <property type="match status" value="1"/>
</dbReference>
<dbReference type="Proteomes" id="UP000481288">
    <property type="component" value="Unassembled WGS sequence"/>
</dbReference>
<comment type="caution">
    <text evidence="2">The sequence shown here is derived from an EMBL/GenBank/DDBJ whole genome shotgun (WGS) entry which is preliminary data.</text>
</comment>
<dbReference type="Pfam" id="PF03992">
    <property type="entry name" value="ABM"/>
    <property type="match status" value="1"/>
</dbReference>